<comment type="caution">
    <text evidence="7">The sequence shown here is derived from an EMBL/GenBank/DDBJ whole genome shotgun (WGS) entry which is preliminary data.</text>
</comment>
<feature type="transmembrane region" description="Helical" evidence="6">
    <location>
        <begin position="114"/>
        <end position="136"/>
    </location>
</feature>
<evidence type="ECO:0000256" key="4">
    <source>
        <dbReference type="ARBA" id="ARBA00022989"/>
    </source>
</evidence>
<evidence type="ECO:0000256" key="1">
    <source>
        <dbReference type="ARBA" id="ARBA00004651"/>
    </source>
</evidence>
<keyword evidence="2" id="KW-1003">Cell membrane</keyword>
<feature type="transmembrane region" description="Helical" evidence="6">
    <location>
        <begin position="87"/>
        <end position="108"/>
    </location>
</feature>
<dbReference type="PANTHER" id="PTHR30250">
    <property type="entry name" value="PST FAMILY PREDICTED COLANIC ACID TRANSPORTER"/>
    <property type="match status" value="1"/>
</dbReference>
<evidence type="ECO:0000256" key="5">
    <source>
        <dbReference type="ARBA" id="ARBA00023136"/>
    </source>
</evidence>
<reference evidence="8" key="1">
    <citation type="submission" date="2017-09" db="EMBL/GenBank/DDBJ databases">
        <title>Depth-based differentiation of microbial function through sediment-hosted aquifers and enrichment of novel symbionts in the deep terrestrial subsurface.</title>
        <authorList>
            <person name="Probst A.J."/>
            <person name="Ladd B."/>
            <person name="Jarett J.K."/>
            <person name="Geller-Mcgrath D.E."/>
            <person name="Sieber C.M.K."/>
            <person name="Emerson J.B."/>
            <person name="Anantharaman K."/>
            <person name="Thomas B.C."/>
            <person name="Malmstrom R."/>
            <person name="Stieglmeier M."/>
            <person name="Klingl A."/>
            <person name="Woyke T."/>
            <person name="Ryan C.M."/>
            <person name="Banfield J.F."/>
        </authorList>
    </citation>
    <scope>NUCLEOTIDE SEQUENCE [LARGE SCALE GENOMIC DNA]</scope>
</reference>
<feature type="transmembrane region" description="Helical" evidence="6">
    <location>
        <begin position="382"/>
        <end position="404"/>
    </location>
</feature>
<evidence type="ECO:0000313" key="7">
    <source>
        <dbReference type="EMBL" id="PIT95626.1"/>
    </source>
</evidence>
<protein>
    <submittedName>
        <fullName evidence="7">Uncharacterized protein</fullName>
    </submittedName>
</protein>
<feature type="transmembrane region" description="Helical" evidence="6">
    <location>
        <begin position="210"/>
        <end position="230"/>
    </location>
</feature>
<keyword evidence="3 6" id="KW-0812">Transmembrane</keyword>
<feature type="transmembrane region" description="Helical" evidence="6">
    <location>
        <begin position="440"/>
        <end position="458"/>
    </location>
</feature>
<dbReference type="GO" id="GO:0005886">
    <property type="term" value="C:plasma membrane"/>
    <property type="evidence" value="ECO:0007669"/>
    <property type="project" value="UniProtKB-SubCell"/>
</dbReference>
<dbReference type="Proteomes" id="UP000228964">
    <property type="component" value="Unassembled WGS sequence"/>
</dbReference>
<feature type="transmembrane region" description="Helical" evidence="6">
    <location>
        <begin position="143"/>
        <end position="164"/>
    </location>
</feature>
<dbReference type="EMBL" id="PFAO01000004">
    <property type="protein sequence ID" value="PIT95626.1"/>
    <property type="molecule type" value="Genomic_DNA"/>
</dbReference>
<feature type="transmembrane region" description="Helical" evidence="6">
    <location>
        <begin position="416"/>
        <end position="434"/>
    </location>
</feature>
<evidence type="ECO:0000256" key="6">
    <source>
        <dbReference type="SAM" id="Phobius"/>
    </source>
</evidence>
<feature type="transmembrane region" description="Helical" evidence="6">
    <location>
        <begin position="322"/>
        <end position="352"/>
    </location>
</feature>
<accession>A0A2M6WSF2</accession>
<feature type="transmembrane region" description="Helical" evidence="6">
    <location>
        <begin position="250"/>
        <end position="272"/>
    </location>
</feature>
<feature type="transmembrane region" description="Helical" evidence="6">
    <location>
        <begin position="359"/>
        <end position="376"/>
    </location>
</feature>
<dbReference type="InterPro" id="IPR050833">
    <property type="entry name" value="Poly_Biosynth_Transport"/>
</dbReference>
<gene>
    <name evidence="7" type="ORF">COT96_00180</name>
</gene>
<feature type="transmembrane region" description="Helical" evidence="6">
    <location>
        <begin position="292"/>
        <end position="310"/>
    </location>
</feature>
<dbReference type="InterPro" id="IPR002797">
    <property type="entry name" value="Polysacc_synth"/>
</dbReference>
<dbReference type="PANTHER" id="PTHR30250:SF11">
    <property type="entry name" value="O-ANTIGEN TRANSPORTER-RELATED"/>
    <property type="match status" value="1"/>
</dbReference>
<dbReference type="Pfam" id="PF01943">
    <property type="entry name" value="Polysacc_synt"/>
    <property type="match status" value="1"/>
</dbReference>
<feature type="transmembrane region" description="Helical" evidence="6">
    <location>
        <begin position="12"/>
        <end position="32"/>
    </location>
</feature>
<evidence type="ECO:0000256" key="3">
    <source>
        <dbReference type="ARBA" id="ARBA00022692"/>
    </source>
</evidence>
<feature type="transmembrane region" description="Helical" evidence="6">
    <location>
        <begin position="170"/>
        <end position="190"/>
    </location>
</feature>
<keyword evidence="5 6" id="KW-0472">Membrane</keyword>
<dbReference type="AlphaFoldDB" id="A0A2M6WSF2"/>
<proteinExistence type="predicted"/>
<dbReference type="CDD" id="cd13128">
    <property type="entry name" value="MATE_Wzx_like"/>
    <property type="match status" value="1"/>
</dbReference>
<sequence>MRLATKIAYNTIVQIIGKVIATVFGLAAIAIMTHHLGQTGFGQYTTIMTFLSFFGVIADLGLTLVTVQMISDEQADHNKILSNLFSLRLASATIFLGLAPLIIFFFPYDPLIKLGVAITTLSFFFTALNQILVGLFQKHLKMIIVSLAEIIGRLVLLAGIILAIKLGYGLIGIMIATVISSAIGFAIHYCSSGRYATIKLRFDPAVWLIIIKKSWPLALTIVFNLIYLRADTLLLSLLKSQAEVGLYGAAYKVVDVLTTLPFMFAGIILPIATASWINQETERFKNIMQKSFDVLVIMAIPMLIGAQLTARPVMTLIAGSEFALAGAVLKILILATAIIFLGCLFAHAIIALDQQKKMIGAYIFTALTALAGYLIFIPKYSYFGAAWVTVYSESVIALASFYLVIKYSGFKPKLPVLFKSLAASLIMVLAIWLTLNKINLILVLSLAVVIYLLALYYFKGITRQDILDLLNK</sequence>
<name>A0A2M6WSF2_9BACT</name>
<evidence type="ECO:0000256" key="2">
    <source>
        <dbReference type="ARBA" id="ARBA00022475"/>
    </source>
</evidence>
<comment type="subcellular location">
    <subcellularLocation>
        <location evidence="1">Cell membrane</location>
        <topology evidence="1">Multi-pass membrane protein</topology>
    </subcellularLocation>
</comment>
<organism evidence="7 8">
    <name type="scientific">Candidatus Falkowbacteria bacterium CG10_big_fil_rev_8_21_14_0_10_38_22</name>
    <dbReference type="NCBI Taxonomy" id="1974564"/>
    <lineage>
        <taxon>Bacteria</taxon>
        <taxon>Candidatus Falkowiibacteriota</taxon>
    </lineage>
</organism>
<feature type="transmembrane region" description="Helical" evidence="6">
    <location>
        <begin position="44"/>
        <end position="67"/>
    </location>
</feature>
<keyword evidence="4 6" id="KW-1133">Transmembrane helix</keyword>
<evidence type="ECO:0000313" key="8">
    <source>
        <dbReference type="Proteomes" id="UP000228964"/>
    </source>
</evidence>